<dbReference type="Gene3D" id="3.30.70.3330">
    <property type="match status" value="1"/>
</dbReference>
<keyword evidence="4" id="KW-1185">Reference proteome</keyword>
<gene>
    <name evidence="3" type="ORF">CALVIDRAFT_527662</name>
</gene>
<dbReference type="GO" id="GO:0016740">
    <property type="term" value="F:transferase activity"/>
    <property type="evidence" value="ECO:0007669"/>
    <property type="project" value="UniProtKB-KW"/>
</dbReference>
<keyword evidence="2" id="KW-0472">Membrane</keyword>
<accession>A0A167M1P1</accession>
<dbReference type="PANTHER" id="PTHR10982:SF21">
    <property type="entry name" value="FATTY ACID SYNTHASE SUBUNIT BETA"/>
    <property type="match status" value="1"/>
</dbReference>
<keyword evidence="2" id="KW-1133">Transmembrane helix</keyword>
<feature type="transmembrane region" description="Helical" evidence="2">
    <location>
        <begin position="34"/>
        <end position="50"/>
    </location>
</feature>
<dbReference type="PANTHER" id="PTHR10982">
    <property type="entry name" value="MALONYL COA-ACYL CARRIER PROTEIN TRANSACYLASE"/>
    <property type="match status" value="1"/>
</dbReference>
<name>A0A167M1P1_CALVF</name>
<keyword evidence="1" id="KW-0808">Transferase</keyword>
<protein>
    <submittedName>
        <fullName evidence="3">Uncharacterized protein</fullName>
    </submittedName>
</protein>
<dbReference type="Proteomes" id="UP000076738">
    <property type="component" value="Unassembled WGS sequence"/>
</dbReference>
<reference evidence="3 4" key="1">
    <citation type="journal article" date="2016" name="Mol. Biol. Evol.">
        <title>Comparative Genomics of Early-Diverging Mushroom-Forming Fungi Provides Insights into the Origins of Lignocellulose Decay Capabilities.</title>
        <authorList>
            <person name="Nagy L.G."/>
            <person name="Riley R."/>
            <person name="Tritt A."/>
            <person name="Adam C."/>
            <person name="Daum C."/>
            <person name="Floudas D."/>
            <person name="Sun H."/>
            <person name="Yadav J.S."/>
            <person name="Pangilinan J."/>
            <person name="Larsson K.H."/>
            <person name="Matsuura K."/>
            <person name="Barry K."/>
            <person name="Labutti K."/>
            <person name="Kuo R."/>
            <person name="Ohm R.A."/>
            <person name="Bhattacharya S.S."/>
            <person name="Shirouzu T."/>
            <person name="Yoshinaga Y."/>
            <person name="Martin F.M."/>
            <person name="Grigoriev I.V."/>
            <person name="Hibbett D.S."/>
        </authorList>
    </citation>
    <scope>NUCLEOTIDE SEQUENCE [LARGE SCALE GENOMIC DNA]</scope>
    <source>
        <strain evidence="3 4">TUFC12733</strain>
    </source>
</reference>
<dbReference type="OrthoDB" id="3243207at2759"/>
<dbReference type="STRING" id="1330018.A0A167M1P1"/>
<evidence type="ECO:0000313" key="4">
    <source>
        <dbReference type="Proteomes" id="UP000076738"/>
    </source>
</evidence>
<evidence type="ECO:0000256" key="2">
    <source>
        <dbReference type="SAM" id="Phobius"/>
    </source>
</evidence>
<dbReference type="AlphaFoldDB" id="A0A167M1P1"/>
<dbReference type="InterPro" id="IPR050830">
    <property type="entry name" value="Fungal_FAS"/>
</dbReference>
<evidence type="ECO:0000256" key="1">
    <source>
        <dbReference type="ARBA" id="ARBA00022679"/>
    </source>
</evidence>
<organism evidence="3 4">
    <name type="scientific">Calocera viscosa (strain TUFC12733)</name>
    <dbReference type="NCBI Taxonomy" id="1330018"/>
    <lineage>
        <taxon>Eukaryota</taxon>
        <taxon>Fungi</taxon>
        <taxon>Dikarya</taxon>
        <taxon>Basidiomycota</taxon>
        <taxon>Agaricomycotina</taxon>
        <taxon>Dacrymycetes</taxon>
        <taxon>Dacrymycetales</taxon>
        <taxon>Dacrymycetaceae</taxon>
        <taxon>Calocera</taxon>
    </lineage>
</organism>
<proteinExistence type="predicted"/>
<feature type="transmembrane region" description="Helical" evidence="2">
    <location>
        <begin position="104"/>
        <end position="126"/>
    </location>
</feature>
<keyword evidence="2" id="KW-0812">Transmembrane</keyword>
<dbReference type="EMBL" id="KV417285">
    <property type="protein sequence ID" value="KZO96252.1"/>
    <property type="molecule type" value="Genomic_DNA"/>
</dbReference>
<evidence type="ECO:0000313" key="3">
    <source>
        <dbReference type="EMBL" id="KZO96252.1"/>
    </source>
</evidence>
<sequence>MQGFSSAEVTAGSEILNHPEPVLSGGECKVPLPFVYYYLYYSTFLFLFLYSDHIIRQAPQGPCYPDIDLDPSQHTAPRFDADLDPSLHIAMHSHKWQQIPRPQWGLAFMVQIFCLRSSSSLLILFLRPLTTLGLYLDILEIQNRLNSNLGRRLMTWIISEGLIRGPSTEMSPTSISRTNPKGTTIYLGGHQWPGHSSALHIDDDGHIKMLPLFPEITDRSVGFSFGSPNGLLYATHLSRWCSEKVAFEDVKSKTFSDAALHEVVDVIDHRTQTLLEIVNLNIEDQQCVCMRALVFLQRLTNVLNRLKENVDISKLTKKFSVEKVREMLDEIVDECYKTAKAVVTPLRACLTKKINATQLGPDILIGNFCIELFALFVRWIETQELIFARWKSKSVIETSASRRAKNVKEICYQFEDEVAFTEMHMGCAVRPAI</sequence>